<proteinExistence type="predicted"/>
<reference evidence="10 11" key="1">
    <citation type="submission" date="2020-04" db="EMBL/GenBank/DDBJ databases">
        <title>Plant Genome Project.</title>
        <authorList>
            <person name="Zhang R.-G."/>
        </authorList>
    </citation>
    <scope>NUCLEOTIDE SEQUENCE [LARGE SCALE GENOMIC DNA]</scope>
    <source>
        <strain evidence="10">YNK0</strain>
        <tissue evidence="10">Leaf</tissue>
    </source>
</reference>
<evidence type="ECO:0000256" key="6">
    <source>
        <dbReference type="ARBA" id="ARBA00023163"/>
    </source>
</evidence>
<dbReference type="SMART" id="SM00355">
    <property type="entry name" value="ZnF_C2H2"/>
    <property type="match status" value="1"/>
</dbReference>
<dbReference type="PANTHER" id="PTHR45801:SF107">
    <property type="entry name" value="TRANSCRIPTIONAL REGULATOR SUPERMAN-LIKE"/>
    <property type="match status" value="1"/>
</dbReference>
<evidence type="ECO:0000256" key="4">
    <source>
        <dbReference type="ARBA" id="ARBA00022833"/>
    </source>
</evidence>
<accession>A0A835D832</accession>
<dbReference type="AlphaFoldDB" id="A0A835D832"/>
<dbReference type="GO" id="GO:0008270">
    <property type="term" value="F:zinc ion binding"/>
    <property type="evidence" value="ECO:0007669"/>
    <property type="project" value="UniProtKB-KW"/>
</dbReference>
<comment type="subcellular location">
    <subcellularLocation>
        <location evidence="1">Nucleus</location>
    </subcellularLocation>
</comment>
<organism evidence="10 11">
    <name type="scientific">Tetracentron sinense</name>
    <name type="common">Spur-leaf</name>
    <dbReference type="NCBI Taxonomy" id="13715"/>
    <lineage>
        <taxon>Eukaryota</taxon>
        <taxon>Viridiplantae</taxon>
        <taxon>Streptophyta</taxon>
        <taxon>Embryophyta</taxon>
        <taxon>Tracheophyta</taxon>
        <taxon>Spermatophyta</taxon>
        <taxon>Magnoliopsida</taxon>
        <taxon>Trochodendrales</taxon>
        <taxon>Trochodendraceae</taxon>
        <taxon>Tetracentron</taxon>
    </lineage>
</organism>
<dbReference type="SUPFAM" id="SSF57667">
    <property type="entry name" value="beta-beta-alpha zinc fingers"/>
    <property type="match status" value="1"/>
</dbReference>
<evidence type="ECO:0000313" key="10">
    <source>
        <dbReference type="EMBL" id="KAF8394308.1"/>
    </source>
</evidence>
<evidence type="ECO:0000256" key="7">
    <source>
        <dbReference type="ARBA" id="ARBA00023242"/>
    </source>
</evidence>
<protein>
    <recommendedName>
        <fullName evidence="9">C2H2-type domain-containing protein</fullName>
    </recommendedName>
</protein>
<comment type="caution">
    <text evidence="10">The sequence shown here is derived from an EMBL/GenBank/DDBJ whole genome shotgun (WGS) entry which is preliminary data.</text>
</comment>
<dbReference type="PROSITE" id="PS00028">
    <property type="entry name" value="ZINC_FINGER_C2H2_1"/>
    <property type="match status" value="1"/>
</dbReference>
<keyword evidence="5" id="KW-0805">Transcription regulation</keyword>
<evidence type="ECO:0000313" key="11">
    <source>
        <dbReference type="Proteomes" id="UP000655225"/>
    </source>
</evidence>
<name>A0A835D832_TETSI</name>
<keyword evidence="11" id="KW-1185">Reference proteome</keyword>
<dbReference type="Pfam" id="PF13912">
    <property type="entry name" value="zf-C2H2_6"/>
    <property type="match status" value="1"/>
</dbReference>
<dbReference type="InterPro" id="IPR036236">
    <property type="entry name" value="Znf_C2H2_sf"/>
</dbReference>
<dbReference type="InterPro" id="IPR013087">
    <property type="entry name" value="Znf_C2H2_type"/>
</dbReference>
<feature type="domain" description="C2H2-type" evidence="9">
    <location>
        <begin position="51"/>
        <end position="78"/>
    </location>
</feature>
<gene>
    <name evidence="10" type="ORF">HHK36_020515</name>
</gene>
<keyword evidence="3 8" id="KW-0863">Zinc-finger</keyword>
<keyword evidence="2" id="KW-0479">Metal-binding</keyword>
<keyword evidence="7" id="KW-0539">Nucleus</keyword>
<evidence type="ECO:0000256" key="2">
    <source>
        <dbReference type="ARBA" id="ARBA00022723"/>
    </source>
</evidence>
<evidence type="ECO:0000256" key="3">
    <source>
        <dbReference type="ARBA" id="ARBA00022771"/>
    </source>
</evidence>
<sequence length="225" mass="25057">MERYSLSNKKDSGVGGRILRDKDKATDSWDCNRHSFGGDYPGGYSWPPRSYRCSFCKREFRSAQALGGHMNVHRRDRARLRQSPPWDGQCLNLNLDPNPNPNLNVSSPSSSSLSAMIPPFTYSFPSLLSNSHTCLSLPSSASTDEAKMSKMPGTWHDPLSLKGADLTRMKSMKDLFVVGELKGSTQEDEGDQVLKKGEIVRLGLDIGLLRESKEDLDLELRLGYS</sequence>
<dbReference type="PROSITE" id="PS50157">
    <property type="entry name" value="ZINC_FINGER_C2H2_2"/>
    <property type="match status" value="1"/>
</dbReference>
<evidence type="ECO:0000256" key="5">
    <source>
        <dbReference type="ARBA" id="ARBA00023015"/>
    </source>
</evidence>
<dbReference type="Gene3D" id="3.30.160.60">
    <property type="entry name" value="Classic Zinc Finger"/>
    <property type="match status" value="1"/>
</dbReference>
<evidence type="ECO:0000256" key="1">
    <source>
        <dbReference type="ARBA" id="ARBA00004123"/>
    </source>
</evidence>
<dbReference type="EMBL" id="JABCRI010000014">
    <property type="protein sequence ID" value="KAF8394308.1"/>
    <property type="molecule type" value="Genomic_DNA"/>
</dbReference>
<dbReference type="PANTHER" id="PTHR45801">
    <property type="entry name" value="OS07G0101800 PROTEIN"/>
    <property type="match status" value="1"/>
</dbReference>
<keyword evidence="6" id="KW-0804">Transcription</keyword>
<evidence type="ECO:0000256" key="8">
    <source>
        <dbReference type="PROSITE-ProRule" id="PRU00042"/>
    </source>
</evidence>
<dbReference type="GO" id="GO:0005634">
    <property type="term" value="C:nucleus"/>
    <property type="evidence" value="ECO:0007669"/>
    <property type="project" value="UniProtKB-SubCell"/>
</dbReference>
<dbReference type="InterPro" id="IPR052426">
    <property type="entry name" value="Plant_dev_regulator"/>
</dbReference>
<dbReference type="Proteomes" id="UP000655225">
    <property type="component" value="Unassembled WGS sequence"/>
</dbReference>
<evidence type="ECO:0000259" key="9">
    <source>
        <dbReference type="PROSITE" id="PS50157"/>
    </source>
</evidence>
<dbReference type="OrthoDB" id="1708403at2759"/>
<keyword evidence="4" id="KW-0862">Zinc</keyword>
<dbReference type="OMA" id="CGGIPWP"/>